<protein>
    <submittedName>
        <fullName evidence="2">ATP-dependent carboxylate-amine ligase</fullName>
    </submittedName>
</protein>
<dbReference type="GeneID" id="41322127"/>
<evidence type="ECO:0000256" key="1">
    <source>
        <dbReference type="SAM" id="MobiDB-lite"/>
    </source>
</evidence>
<accession>A0A3G3II91</accession>
<dbReference type="AlphaFoldDB" id="A0A3G3II91"/>
<dbReference type="Proteomes" id="UP000273278">
    <property type="component" value="Chromosome"/>
</dbReference>
<reference evidence="2 3" key="1">
    <citation type="submission" date="2016-10" db="EMBL/GenBank/DDBJ databases">
        <title>Complete genome of the TMA-utilizing, human hosted archaeon Methanomethylophilus alvus Gen. nov, sp. nov., strain Mx-05, derived from a pure culture.</title>
        <authorList>
            <person name="Brugere J.-F."/>
            <person name="Ben Hania W."/>
            <person name="Chaudhary P.P."/>
            <person name="Gaci N."/>
            <person name="Borrel G."/>
            <person name="Cao Van Tuat L."/>
            <person name="Fardeau M.-L."/>
            <person name="Harris H.M.B."/>
            <person name="O'Toole P.W."/>
            <person name="Ollivier B."/>
        </authorList>
    </citation>
    <scope>NUCLEOTIDE SEQUENCE [LARGE SCALE GENOMIC DNA]</scope>
    <source>
        <strain evidence="2 3">Mx-05</strain>
    </source>
</reference>
<dbReference type="GO" id="GO:0016874">
    <property type="term" value="F:ligase activity"/>
    <property type="evidence" value="ECO:0007669"/>
    <property type="project" value="UniProtKB-KW"/>
</dbReference>
<dbReference type="Pfam" id="PF09754">
    <property type="entry name" value="PAC2"/>
    <property type="match status" value="1"/>
</dbReference>
<gene>
    <name evidence="2" type="ORF">BKD89_06645</name>
</gene>
<evidence type="ECO:0000313" key="2">
    <source>
        <dbReference type="EMBL" id="AYQ55471.1"/>
    </source>
</evidence>
<feature type="region of interest" description="Disordered" evidence="1">
    <location>
        <begin position="77"/>
        <end position="128"/>
    </location>
</feature>
<proteinExistence type="predicted"/>
<name>A0A3G3II91_9ARCH</name>
<dbReference type="RefSeq" id="WP_015505244.1">
    <property type="nucleotide sequence ID" value="NZ_CP017686.1"/>
</dbReference>
<dbReference type="EMBL" id="CP017686">
    <property type="protein sequence ID" value="AYQ55471.1"/>
    <property type="molecule type" value="Genomic_DNA"/>
</dbReference>
<dbReference type="Gene3D" id="3.40.50.10900">
    <property type="entry name" value="PAC-like subunit"/>
    <property type="match status" value="1"/>
</dbReference>
<sequence>MSEFRVMRYSEEKLRDPIAIVGFPSVGLVGSIVSSYLTRDLKLPVVAGVSSADLPPYTLIQNGTAYPPIRIYAGAVPKPKRKRKPKAESAPASETSAERTSLPEGGDAPKTSEEEGKSVEGAAEKTVEAKPKRVKARDLVVVTSEIAPKPEQTYDLTMCILDTLEQMGVREIVCIDGIPRVDSSQEGEMLGTATSENAIKKLEETGVPVMKEGLVRGVTGIMLYEGTFSKKDIICILCPANPQLPDPRAAATALTPLSKIVPNLNIDPTPLNNEANDIDNRVRAQQQAQQEIGTQNIYG</sequence>
<dbReference type="PANTHER" id="PTHR35610">
    <property type="entry name" value="3-ISOPROPYLMALATE DEHYDRATASE-RELATED"/>
    <property type="match status" value="1"/>
</dbReference>
<dbReference type="OMA" id="MPVRIYE"/>
<dbReference type="SUPFAM" id="SSF159659">
    <property type="entry name" value="Cgl1923-like"/>
    <property type="match status" value="2"/>
</dbReference>
<dbReference type="InterPro" id="IPR038389">
    <property type="entry name" value="PSMG2_sf"/>
</dbReference>
<keyword evidence="2" id="KW-0436">Ligase</keyword>
<feature type="compositionally biased region" description="Low complexity" evidence="1">
    <location>
        <begin position="88"/>
        <end position="100"/>
    </location>
</feature>
<feature type="compositionally biased region" description="Basic and acidic residues" evidence="1">
    <location>
        <begin position="110"/>
        <end position="128"/>
    </location>
</feature>
<dbReference type="InterPro" id="IPR019151">
    <property type="entry name" value="Proteasome_assmbl_chaperone_2"/>
</dbReference>
<organism evidence="2 3">
    <name type="scientific">Methanomethylophilus alvi</name>
    <dbReference type="NCBI Taxonomy" id="1291540"/>
    <lineage>
        <taxon>Archaea</taxon>
        <taxon>Methanobacteriati</taxon>
        <taxon>Thermoplasmatota</taxon>
        <taxon>Thermoplasmata</taxon>
        <taxon>Methanomassiliicoccales</taxon>
        <taxon>Methanomethylophilaceae</taxon>
        <taxon>Methanomethylophilus</taxon>
    </lineage>
</organism>
<evidence type="ECO:0000313" key="3">
    <source>
        <dbReference type="Proteomes" id="UP000273278"/>
    </source>
</evidence>